<dbReference type="HOGENOM" id="CLU_123293_0_0_3"/>
<dbReference type="InterPro" id="IPR025433">
    <property type="entry name" value="DUF4168"/>
</dbReference>
<feature type="domain" description="DUF4168" evidence="2">
    <location>
        <begin position="57"/>
        <end position="149"/>
    </location>
</feature>
<dbReference type="AlphaFoldDB" id="K9XVK9"/>
<keyword evidence="1" id="KW-1133">Transmembrane helix</keyword>
<sequence>MLFINFTSGNLNKILSRLFTTGILAAMGIFGGIVPEISPQFPQLSMISYAYAQDYTQDEVVNYARAGFQVEMLRQQVYKEIKGIINQPPPDIVCNQPATLENLSSNVKKIATKYCDDSRQIVQRNNLTINRFNELKQVYDRGGSFYQQVQNILIELQRP</sequence>
<keyword evidence="4" id="KW-1185">Reference proteome</keyword>
<dbReference type="eggNOG" id="ENOG5032VR9">
    <property type="taxonomic scope" value="Bacteria"/>
</dbReference>
<organism evidence="3 4">
    <name type="scientific">Stanieria cyanosphaera (strain ATCC 29371 / PCC 7437)</name>
    <dbReference type="NCBI Taxonomy" id="111780"/>
    <lineage>
        <taxon>Bacteria</taxon>
        <taxon>Bacillati</taxon>
        <taxon>Cyanobacteriota</taxon>
        <taxon>Cyanophyceae</taxon>
        <taxon>Pleurocapsales</taxon>
        <taxon>Dermocarpellaceae</taxon>
        <taxon>Stanieria</taxon>
    </lineage>
</organism>
<evidence type="ECO:0000313" key="4">
    <source>
        <dbReference type="Proteomes" id="UP000010473"/>
    </source>
</evidence>
<dbReference type="Pfam" id="PF13767">
    <property type="entry name" value="DUF4168"/>
    <property type="match status" value="1"/>
</dbReference>
<dbReference type="EMBL" id="CP003653">
    <property type="protein sequence ID" value="AFZ35712.1"/>
    <property type="molecule type" value="Genomic_DNA"/>
</dbReference>
<dbReference type="OrthoDB" id="565076at2"/>
<reference evidence="4" key="1">
    <citation type="journal article" date="2013" name="Proc. Natl. Acad. Sci. U.S.A.">
        <title>Improving the coverage of the cyanobacterial phylum using diversity-driven genome sequencing.</title>
        <authorList>
            <person name="Shih P.M."/>
            <person name="Wu D."/>
            <person name="Latifi A."/>
            <person name="Axen S.D."/>
            <person name="Fewer D.P."/>
            <person name="Talla E."/>
            <person name="Calteau A."/>
            <person name="Cai F."/>
            <person name="Tandeau de Marsac N."/>
            <person name="Rippka R."/>
            <person name="Herdman M."/>
            <person name="Sivonen K."/>
            <person name="Coursin T."/>
            <person name="Laurent T."/>
            <person name="Goodwin L."/>
            <person name="Nolan M."/>
            <person name="Davenport K.W."/>
            <person name="Han C.S."/>
            <person name="Rubin E.M."/>
            <person name="Eisen J.A."/>
            <person name="Woyke T."/>
            <person name="Gugger M."/>
            <person name="Kerfeld C.A."/>
        </authorList>
    </citation>
    <scope>NUCLEOTIDE SEQUENCE [LARGE SCALE GENOMIC DNA]</scope>
    <source>
        <strain evidence="4">ATCC 29371 / PCC 7437</strain>
    </source>
</reference>
<evidence type="ECO:0000256" key="1">
    <source>
        <dbReference type="SAM" id="Phobius"/>
    </source>
</evidence>
<evidence type="ECO:0000259" key="2">
    <source>
        <dbReference type="Pfam" id="PF13767"/>
    </source>
</evidence>
<feature type="transmembrane region" description="Helical" evidence="1">
    <location>
        <begin position="14"/>
        <end position="34"/>
    </location>
</feature>
<evidence type="ECO:0000313" key="3">
    <source>
        <dbReference type="EMBL" id="AFZ35712.1"/>
    </source>
</evidence>
<keyword evidence="1" id="KW-0472">Membrane</keyword>
<name>K9XVK9_STAC7</name>
<gene>
    <name evidence="3" type="ordered locus">Sta7437_2163</name>
</gene>
<accession>K9XVK9</accession>
<dbReference type="RefSeq" id="WP_015193380.1">
    <property type="nucleotide sequence ID" value="NC_019748.1"/>
</dbReference>
<dbReference type="KEGG" id="scs:Sta7437_2163"/>
<protein>
    <recommendedName>
        <fullName evidence="2">DUF4168 domain-containing protein</fullName>
    </recommendedName>
</protein>
<keyword evidence="1" id="KW-0812">Transmembrane</keyword>
<dbReference type="STRING" id="111780.Sta7437_2163"/>
<proteinExistence type="predicted"/>
<dbReference type="Proteomes" id="UP000010473">
    <property type="component" value="Chromosome"/>
</dbReference>